<keyword evidence="2" id="KW-1133">Transmembrane helix</keyword>
<feature type="transmembrane region" description="Helical" evidence="2">
    <location>
        <begin position="393"/>
        <end position="413"/>
    </location>
</feature>
<reference evidence="3" key="2">
    <citation type="submission" date="2022-09" db="EMBL/GenBank/DDBJ databases">
        <title>Biosynthetic gene clusters of Dactylosporangioum fulvum.</title>
        <authorList>
            <person name="Caradec T."/>
        </authorList>
    </citation>
    <scope>NUCLEOTIDE SEQUENCE</scope>
    <source>
        <strain evidence="3">NRRL B-16292</strain>
    </source>
</reference>
<evidence type="ECO:0000256" key="2">
    <source>
        <dbReference type="SAM" id="Phobius"/>
    </source>
</evidence>
<protein>
    <recommendedName>
        <fullName evidence="5">Gram-positive cocci surface proteins LPxTG domain-containing protein</fullName>
    </recommendedName>
</protein>
<keyword evidence="2" id="KW-0812">Transmembrane</keyword>
<keyword evidence="2" id="KW-0472">Membrane</keyword>
<name>A0ABY5WCU8_9ACTN</name>
<dbReference type="Proteomes" id="UP001059617">
    <property type="component" value="Chromosome"/>
</dbReference>
<organism evidence="3 4">
    <name type="scientific">Dactylosporangium fulvum</name>
    <dbReference type="NCBI Taxonomy" id="53359"/>
    <lineage>
        <taxon>Bacteria</taxon>
        <taxon>Bacillati</taxon>
        <taxon>Actinomycetota</taxon>
        <taxon>Actinomycetes</taxon>
        <taxon>Micromonosporales</taxon>
        <taxon>Micromonosporaceae</taxon>
        <taxon>Dactylosporangium</taxon>
    </lineage>
</organism>
<evidence type="ECO:0000313" key="3">
    <source>
        <dbReference type="EMBL" id="UWP86563.1"/>
    </source>
</evidence>
<keyword evidence="4" id="KW-1185">Reference proteome</keyword>
<evidence type="ECO:0000313" key="4">
    <source>
        <dbReference type="Proteomes" id="UP001059617"/>
    </source>
</evidence>
<dbReference type="RefSeq" id="WP_259865858.1">
    <property type="nucleotide sequence ID" value="NZ_BAAAST010000003.1"/>
</dbReference>
<evidence type="ECO:0008006" key="5">
    <source>
        <dbReference type="Google" id="ProtNLM"/>
    </source>
</evidence>
<sequence>MGVAQAAPSCTNGFTASAQTDMLRLRVLDLPVLQDQPLLGLKLLSAGGTVDSRAAQNTSVAHAEFAEAQALGLDPAEVATSRSIASPSGAAGPQQKQLTAVDVPGLLNAQAGTLMSDASWHPGYRCGQTGPLTRSLINLGSVTLLPGSSGRVTAARADGSATSASLLRVDTLGAAQAITQLVRLPDGHVGVAAGAGPSLAGVSLFEGTRAEVSVKVVSAPKLSVIAAGTAAGSLVDYQPAVLQVTAAGLPVAEVSAQKLSAGIDVNASLRGRTTGPSLLSVNVSVGELERAVTDSAVSAEAATLRLRISLGKLVILDVSLGYLQVKATSDKPWTATVAERTSNGGQSRPDQPSVIVGSPVAAESTTPPQDTRTLDPVAVTEQQPHPAKSGLKAGSLATTALILASAGAAWFLLARRHRRRT</sequence>
<gene>
    <name evidence="3" type="ORF">Dfulv_20915</name>
</gene>
<evidence type="ECO:0000256" key="1">
    <source>
        <dbReference type="SAM" id="MobiDB-lite"/>
    </source>
</evidence>
<accession>A0ABY5WCU8</accession>
<feature type="region of interest" description="Disordered" evidence="1">
    <location>
        <begin position="339"/>
        <end position="373"/>
    </location>
</feature>
<proteinExistence type="predicted"/>
<reference evidence="3" key="1">
    <citation type="submission" date="2021-04" db="EMBL/GenBank/DDBJ databases">
        <authorList>
            <person name="Hartkoorn R.C."/>
            <person name="Beaudoing E."/>
            <person name="Hot D."/>
        </authorList>
    </citation>
    <scope>NUCLEOTIDE SEQUENCE</scope>
    <source>
        <strain evidence="3">NRRL B-16292</strain>
    </source>
</reference>
<feature type="compositionally biased region" description="Polar residues" evidence="1">
    <location>
        <begin position="339"/>
        <end position="350"/>
    </location>
</feature>
<dbReference type="EMBL" id="CP073720">
    <property type="protein sequence ID" value="UWP86563.1"/>
    <property type="molecule type" value="Genomic_DNA"/>
</dbReference>